<comment type="caution">
    <text evidence="1">The sequence shown here is derived from an EMBL/GenBank/DDBJ whole genome shotgun (WGS) entry which is preliminary data.</text>
</comment>
<dbReference type="EMBL" id="BARH01000006">
    <property type="protein sequence ID" value="GAC90532.1"/>
    <property type="molecule type" value="Genomic_DNA"/>
</dbReference>
<gene>
    <name evidence="1" type="ORF">KN10_0968</name>
</gene>
<organism evidence="1 2">
    <name type="scientific">Anoxybacillus flavithermus NBRC 109594</name>
    <dbReference type="NCBI Taxonomy" id="1315967"/>
    <lineage>
        <taxon>Bacteria</taxon>
        <taxon>Bacillati</taxon>
        <taxon>Bacillota</taxon>
        <taxon>Bacilli</taxon>
        <taxon>Bacillales</taxon>
        <taxon>Anoxybacillaceae</taxon>
        <taxon>Anoxybacillus</taxon>
    </lineage>
</organism>
<dbReference type="AlphaFoldDB" id="R4G693"/>
<name>R4G693_9BACL</name>
<dbReference type="Proteomes" id="UP000013057">
    <property type="component" value="Unassembled WGS sequence"/>
</dbReference>
<dbReference type="RefSeq" id="WP_006319774.1">
    <property type="nucleotide sequence ID" value="NZ_BARH01000006.1"/>
</dbReference>
<evidence type="ECO:0000313" key="2">
    <source>
        <dbReference type="Proteomes" id="UP000013057"/>
    </source>
</evidence>
<evidence type="ECO:0000313" key="1">
    <source>
        <dbReference type="EMBL" id="GAC90532.1"/>
    </source>
</evidence>
<reference evidence="2" key="1">
    <citation type="journal article" date="2013" name="Genome">
        <title>Draft Genome Sequence of a Thermophilic Member of the Bacillaceae, Anoxybacillus flavithermus Strain Kn10, Isolated from the Kan-nawa Hot Spring in Japan.</title>
        <authorList>
            <person name="Matsutani M."/>
            <person name="Shirakihara Y."/>
            <person name="Imada K."/>
            <person name="Yakushi T."/>
            <person name="Matsushita K."/>
        </authorList>
    </citation>
    <scope>NUCLEOTIDE SEQUENCE [LARGE SCALE GENOMIC DNA]</scope>
    <source>
        <strain evidence="2">NBRC 109594</strain>
    </source>
</reference>
<proteinExistence type="predicted"/>
<sequence length="165" mass="19656">MLVEGTKSGLFHCRRKSRTLNNKKVLTNVDESTLRALDLKSFPVVDDFEILITAKSNKTWGKHIYFYSAKRNEILTTFPWWDFAEEFLGMWDEHDIPIGTIDRPFFDLEQSWHIIIFEKSGYVYVLEGDEFCSGHNKIHTWYRLPKDVYYEQWKKLLNMFLTSST</sequence>
<accession>R4G693</accession>
<protein>
    <submittedName>
        <fullName evidence="1">Uncharacterized protein</fullName>
    </submittedName>
</protein>